<organism evidence="1 2">
    <name type="scientific">Mesotoga infera</name>
    <dbReference type="NCBI Taxonomy" id="1236046"/>
    <lineage>
        <taxon>Bacteria</taxon>
        <taxon>Thermotogati</taxon>
        <taxon>Thermotogota</taxon>
        <taxon>Thermotogae</taxon>
        <taxon>Kosmotogales</taxon>
        <taxon>Kosmotogaceae</taxon>
        <taxon>Mesotoga</taxon>
    </lineage>
</organism>
<dbReference type="AlphaFoldDB" id="A0A7Z7LI77"/>
<sequence length="365" mass="42176">MRSSERLSMADVKVFNNEAVSVLTALFRLNNHERMIDRDAIAADSLARWVVKSRVAIPVELFEMIEVFFSWDSFFGLRTLPYVCFEGIDSCEAFMEWLEDLSPQSLMAKFFSPQYCEDGEARDHAFRRLELDEREALKYVFSNLELSNSGRYSAIEILRDQSRAKESFTGLLHFFCRKLFDDELREILRQSSRTFRELFDGNFSLYGLPFLRELLDIETTKESDEPDFYIFSSWFLGGSVITASLPERNSVISIVGEEMIKKRNVLLAVPNALEIARTLSMDGSMKLLRVLMNRRMNIESIIEETGLHRHGLIEKLAALSRQRLVVTGVSGDEFWFETGEQLIDKALLTMRDIMVEKRVVGHPLK</sequence>
<evidence type="ECO:0000313" key="2">
    <source>
        <dbReference type="Proteomes" id="UP000250796"/>
    </source>
</evidence>
<protein>
    <submittedName>
        <fullName evidence="1">Uncharacterized protein</fullName>
    </submittedName>
</protein>
<gene>
    <name evidence="1" type="ORF">MESINF_2560</name>
</gene>
<keyword evidence="2" id="KW-1185">Reference proteome</keyword>
<dbReference type="EMBL" id="LS974202">
    <property type="protein sequence ID" value="SSC14000.1"/>
    <property type="molecule type" value="Genomic_DNA"/>
</dbReference>
<accession>A0A7Z7LI77</accession>
<dbReference type="Proteomes" id="UP000250796">
    <property type="component" value="Chromosome MESINF"/>
</dbReference>
<dbReference type="KEGG" id="minf:MESINF_2560"/>
<reference evidence="1 2" key="1">
    <citation type="submission" date="2017-01" db="EMBL/GenBank/DDBJ databases">
        <authorList>
            <person name="Erauso G."/>
        </authorList>
    </citation>
    <scope>NUCLEOTIDE SEQUENCE [LARGE SCALE GENOMIC DNA]</scope>
    <source>
        <strain evidence="1">MESINF1</strain>
    </source>
</reference>
<evidence type="ECO:0000313" key="1">
    <source>
        <dbReference type="EMBL" id="SSC14000.1"/>
    </source>
</evidence>
<name>A0A7Z7LI77_9BACT</name>
<proteinExistence type="predicted"/>